<reference evidence="2" key="1">
    <citation type="journal article" date="2019" name="Int. J. Syst. Evol. Microbiol.">
        <title>The Global Catalogue of Microorganisms (GCM) 10K type strain sequencing project: providing services to taxonomists for standard genome sequencing and annotation.</title>
        <authorList>
            <consortium name="The Broad Institute Genomics Platform"/>
            <consortium name="The Broad Institute Genome Sequencing Center for Infectious Disease"/>
            <person name="Wu L."/>
            <person name="Ma J."/>
        </authorList>
    </citation>
    <scope>NUCLEOTIDE SEQUENCE [LARGE SCALE GENOMIC DNA]</scope>
    <source>
        <strain evidence="2">CCUG 54950</strain>
    </source>
</reference>
<dbReference type="Pfam" id="PF08974">
    <property type="entry name" value="DUF1877"/>
    <property type="match status" value="1"/>
</dbReference>
<sequence length="158" mass="18278">MGMIGGYLAVDRTLIEQLAHGKRKLDDIDMEDFADLDIDKSWQAIHFMLCGELDNGTPPKGYVVPMVSEQFLEFGEYGAFYLFPEQVKEASLFLESLTEEQLKQLYDFDVLAKEEIYPIYDGDDGDGFFEYIAEYVQQIRIFYATMVRKEQGVIFYIA</sequence>
<dbReference type="SUPFAM" id="SSF111069">
    <property type="entry name" value="Hypothetical protein yfbM"/>
    <property type="match status" value="1"/>
</dbReference>
<dbReference type="RefSeq" id="WP_347323329.1">
    <property type="nucleotide sequence ID" value="NZ_JBCGUH010000001.1"/>
</dbReference>
<proteinExistence type="predicted"/>
<gene>
    <name evidence="1" type="ORF">ACFSC9_12440</name>
</gene>
<dbReference type="InterPro" id="IPR015068">
    <property type="entry name" value="DUF1877"/>
</dbReference>
<name>A0ABW4RJ49_9BACL</name>
<comment type="caution">
    <text evidence="1">The sequence shown here is derived from an EMBL/GenBank/DDBJ whole genome shotgun (WGS) entry which is preliminary data.</text>
</comment>
<evidence type="ECO:0000313" key="1">
    <source>
        <dbReference type="EMBL" id="MFD1886332.1"/>
    </source>
</evidence>
<protein>
    <submittedName>
        <fullName evidence="1">YfbM family protein</fullName>
    </submittedName>
</protein>
<dbReference type="EMBL" id="JBHUEH010000014">
    <property type="protein sequence ID" value="MFD1886332.1"/>
    <property type="molecule type" value="Genomic_DNA"/>
</dbReference>
<evidence type="ECO:0000313" key="2">
    <source>
        <dbReference type="Proteomes" id="UP001597233"/>
    </source>
</evidence>
<dbReference type="Proteomes" id="UP001597233">
    <property type="component" value="Unassembled WGS sequence"/>
</dbReference>
<dbReference type="InterPro" id="IPR035944">
    <property type="entry name" value="YfbM-like_sf"/>
</dbReference>
<dbReference type="Gene3D" id="3.40.1760.10">
    <property type="entry name" value="YfbM-like super family"/>
    <property type="match status" value="1"/>
</dbReference>
<accession>A0ABW4RJ49</accession>
<organism evidence="1 2">
    <name type="scientific">Paenibacillus wenxiniae</name>
    <dbReference type="NCBI Taxonomy" id="1636843"/>
    <lineage>
        <taxon>Bacteria</taxon>
        <taxon>Bacillati</taxon>
        <taxon>Bacillota</taxon>
        <taxon>Bacilli</taxon>
        <taxon>Bacillales</taxon>
        <taxon>Paenibacillaceae</taxon>
        <taxon>Paenibacillus</taxon>
    </lineage>
</organism>
<keyword evidence="2" id="KW-1185">Reference proteome</keyword>